<proteinExistence type="predicted"/>
<name>A0AAE0G2P9_9CHLO</name>
<keyword evidence="3" id="KW-1185">Reference proteome</keyword>
<dbReference type="Proteomes" id="UP001190700">
    <property type="component" value="Unassembled WGS sequence"/>
</dbReference>
<comment type="caution">
    <text evidence="2">The sequence shown here is derived from an EMBL/GenBank/DDBJ whole genome shotgun (WGS) entry which is preliminary data.</text>
</comment>
<accession>A0AAE0G2P9</accession>
<gene>
    <name evidence="2" type="ORF">CYMTET_21160</name>
</gene>
<organism evidence="2 3">
    <name type="scientific">Cymbomonas tetramitiformis</name>
    <dbReference type="NCBI Taxonomy" id="36881"/>
    <lineage>
        <taxon>Eukaryota</taxon>
        <taxon>Viridiplantae</taxon>
        <taxon>Chlorophyta</taxon>
        <taxon>Pyramimonadophyceae</taxon>
        <taxon>Pyramimonadales</taxon>
        <taxon>Pyramimonadaceae</taxon>
        <taxon>Cymbomonas</taxon>
    </lineage>
</organism>
<sequence length="181" mass="19951">MGIATSEAAVSLGMKEKITLPLIELAPPADGRCARNEEPGVCLATQIFDDTFRSHRMDAGLKTLEEVAYQKARRYSRAEQKVVNSRCKELQEHGCIKLTSKRCSPTRPELGAPMTARLQESLRRQASAVTREEWTVPSSPSLEDGSAVRGLEDDEVALQELTKERVDRHIFTRPDAGAGDG</sequence>
<reference evidence="2 3" key="1">
    <citation type="journal article" date="2015" name="Genome Biol. Evol.">
        <title>Comparative Genomics of a Bacterivorous Green Alga Reveals Evolutionary Causalities and Consequences of Phago-Mixotrophic Mode of Nutrition.</title>
        <authorList>
            <person name="Burns J.A."/>
            <person name="Paasch A."/>
            <person name="Narechania A."/>
            <person name="Kim E."/>
        </authorList>
    </citation>
    <scope>NUCLEOTIDE SEQUENCE [LARGE SCALE GENOMIC DNA]</scope>
    <source>
        <strain evidence="2 3">PLY_AMNH</strain>
    </source>
</reference>
<feature type="region of interest" description="Disordered" evidence="1">
    <location>
        <begin position="128"/>
        <end position="148"/>
    </location>
</feature>
<protein>
    <submittedName>
        <fullName evidence="2">Uncharacterized protein</fullName>
    </submittedName>
</protein>
<evidence type="ECO:0000313" key="2">
    <source>
        <dbReference type="EMBL" id="KAK3270445.1"/>
    </source>
</evidence>
<evidence type="ECO:0000256" key="1">
    <source>
        <dbReference type="SAM" id="MobiDB-lite"/>
    </source>
</evidence>
<dbReference type="EMBL" id="LGRX02010385">
    <property type="protein sequence ID" value="KAK3270445.1"/>
    <property type="molecule type" value="Genomic_DNA"/>
</dbReference>
<evidence type="ECO:0000313" key="3">
    <source>
        <dbReference type="Proteomes" id="UP001190700"/>
    </source>
</evidence>
<dbReference type="AlphaFoldDB" id="A0AAE0G2P9"/>